<dbReference type="InParanoid" id="D8LIH7"/>
<feature type="region of interest" description="Disordered" evidence="1">
    <location>
        <begin position="1"/>
        <end position="22"/>
    </location>
</feature>
<proteinExistence type="predicted"/>
<accession>D8LIH7</accession>
<evidence type="ECO:0000313" key="3">
    <source>
        <dbReference type="Proteomes" id="UP000002630"/>
    </source>
</evidence>
<reference evidence="2 3" key="1">
    <citation type="journal article" date="2010" name="Nature">
        <title>The Ectocarpus genome and the independent evolution of multicellularity in brown algae.</title>
        <authorList>
            <person name="Cock J.M."/>
            <person name="Sterck L."/>
            <person name="Rouze P."/>
            <person name="Scornet D."/>
            <person name="Allen A.E."/>
            <person name="Amoutzias G."/>
            <person name="Anthouard V."/>
            <person name="Artiguenave F."/>
            <person name="Aury J.M."/>
            <person name="Badger J.H."/>
            <person name="Beszteri B."/>
            <person name="Billiau K."/>
            <person name="Bonnet E."/>
            <person name="Bothwell J.H."/>
            <person name="Bowler C."/>
            <person name="Boyen C."/>
            <person name="Brownlee C."/>
            <person name="Carrano C.J."/>
            <person name="Charrier B."/>
            <person name="Cho G.Y."/>
            <person name="Coelho S.M."/>
            <person name="Collen J."/>
            <person name="Corre E."/>
            <person name="Da Silva C."/>
            <person name="Delage L."/>
            <person name="Delaroque N."/>
            <person name="Dittami S.M."/>
            <person name="Doulbeau S."/>
            <person name="Elias M."/>
            <person name="Farnham G."/>
            <person name="Gachon C.M."/>
            <person name="Gschloessl B."/>
            <person name="Heesch S."/>
            <person name="Jabbari K."/>
            <person name="Jubin C."/>
            <person name="Kawai H."/>
            <person name="Kimura K."/>
            <person name="Kloareg B."/>
            <person name="Kupper F.C."/>
            <person name="Lang D."/>
            <person name="Le Bail A."/>
            <person name="Leblanc C."/>
            <person name="Lerouge P."/>
            <person name="Lohr M."/>
            <person name="Lopez P.J."/>
            <person name="Martens C."/>
            <person name="Maumus F."/>
            <person name="Michel G."/>
            <person name="Miranda-Saavedra D."/>
            <person name="Morales J."/>
            <person name="Moreau H."/>
            <person name="Motomura T."/>
            <person name="Nagasato C."/>
            <person name="Napoli C.A."/>
            <person name="Nelson D.R."/>
            <person name="Nyvall-Collen P."/>
            <person name="Peters A.F."/>
            <person name="Pommier C."/>
            <person name="Potin P."/>
            <person name="Poulain J."/>
            <person name="Quesneville H."/>
            <person name="Read B."/>
            <person name="Rensing S.A."/>
            <person name="Ritter A."/>
            <person name="Rousvoal S."/>
            <person name="Samanta M."/>
            <person name="Samson G."/>
            <person name="Schroeder D.C."/>
            <person name="Segurens B."/>
            <person name="Strittmatter M."/>
            <person name="Tonon T."/>
            <person name="Tregear J.W."/>
            <person name="Valentin K."/>
            <person name="von Dassow P."/>
            <person name="Yamagishi T."/>
            <person name="Van de Peer Y."/>
            <person name="Wincker P."/>
        </authorList>
    </citation>
    <scope>NUCLEOTIDE SEQUENCE [LARGE SCALE GENOMIC DNA]</scope>
    <source>
        <strain evidence="3">Ec32 / CCAP1310/4</strain>
    </source>
</reference>
<dbReference type="EMBL" id="FN649760">
    <property type="protein sequence ID" value="CBN80016.1"/>
    <property type="molecule type" value="Genomic_DNA"/>
</dbReference>
<name>D8LIH7_ECTSI</name>
<feature type="compositionally biased region" description="Low complexity" evidence="1">
    <location>
        <begin position="1"/>
        <end position="13"/>
    </location>
</feature>
<protein>
    <submittedName>
        <fullName evidence="2">Uncharacterized protein</fullName>
    </submittedName>
</protein>
<sequence>MMAAAMQQQQQQQHPPGGSILGVAREKDEGALRALCQVCSASGEVGEARKACVLVTIYRRESDLFALLLRERHDAASSSSAAAAAAGLGGGEATSAGLTVLCDMSLDDGVHLEMQSAPLVVKVVNTCGQRIAYLLEFGRAMDLATFQRAFTSARGYFRQMLTLRTLVADSFWQGFASGAGGPAAVFRPSKRVG</sequence>
<dbReference type="Proteomes" id="UP000002630">
    <property type="component" value="Unassembled WGS sequence"/>
</dbReference>
<keyword evidence="3" id="KW-1185">Reference proteome</keyword>
<evidence type="ECO:0000313" key="2">
    <source>
        <dbReference type="EMBL" id="CBN80016.1"/>
    </source>
</evidence>
<gene>
    <name evidence="2" type="ORF">Esi_0022_0118</name>
</gene>
<organism evidence="2 3">
    <name type="scientific">Ectocarpus siliculosus</name>
    <name type="common">Brown alga</name>
    <name type="synonym">Conferva siliculosa</name>
    <dbReference type="NCBI Taxonomy" id="2880"/>
    <lineage>
        <taxon>Eukaryota</taxon>
        <taxon>Sar</taxon>
        <taxon>Stramenopiles</taxon>
        <taxon>Ochrophyta</taxon>
        <taxon>PX clade</taxon>
        <taxon>Phaeophyceae</taxon>
        <taxon>Ectocarpales</taxon>
        <taxon>Ectocarpaceae</taxon>
        <taxon>Ectocarpus</taxon>
    </lineage>
</organism>
<dbReference type="AlphaFoldDB" id="D8LIH7"/>
<evidence type="ECO:0000256" key="1">
    <source>
        <dbReference type="SAM" id="MobiDB-lite"/>
    </source>
</evidence>
<dbReference type="OrthoDB" id="10321881at2759"/>